<dbReference type="EMBL" id="JTDY01000310">
    <property type="protein sequence ID" value="KOB77762.1"/>
    <property type="molecule type" value="Genomic_DNA"/>
</dbReference>
<dbReference type="Proteomes" id="UP000037510">
    <property type="component" value="Unassembled WGS sequence"/>
</dbReference>
<gene>
    <name evidence="2" type="ORF">OBRU01_03489</name>
</gene>
<name>A0A0L7LQN5_OPEBR</name>
<proteinExistence type="predicted"/>
<reference evidence="2 3" key="1">
    <citation type="journal article" date="2015" name="Genome Biol. Evol.">
        <title>The genome of winter moth (Operophtera brumata) provides a genomic perspective on sexual dimorphism and phenology.</title>
        <authorList>
            <person name="Derks M.F."/>
            <person name="Smit S."/>
            <person name="Salis L."/>
            <person name="Schijlen E."/>
            <person name="Bossers A."/>
            <person name="Mateman C."/>
            <person name="Pijl A.S."/>
            <person name="de Ridder D."/>
            <person name="Groenen M.A."/>
            <person name="Visser M.E."/>
            <person name="Megens H.J."/>
        </authorList>
    </citation>
    <scope>NUCLEOTIDE SEQUENCE [LARGE SCALE GENOMIC DNA]</scope>
    <source>
        <strain evidence="2">WM2013NL</strain>
        <tissue evidence="2">Head and thorax</tissue>
    </source>
</reference>
<feature type="compositionally biased region" description="Low complexity" evidence="1">
    <location>
        <begin position="62"/>
        <end position="71"/>
    </location>
</feature>
<dbReference type="AlphaFoldDB" id="A0A0L7LQN5"/>
<evidence type="ECO:0000313" key="2">
    <source>
        <dbReference type="EMBL" id="KOB77762.1"/>
    </source>
</evidence>
<feature type="compositionally biased region" description="Low complexity" evidence="1">
    <location>
        <begin position="39"/>
        <end position="53"/>
    </location>
</feature>
<protein>
    <submittedName>
        <fullName evidence="2">Uncharacterized protein</fullName>
    </submittedName>
</protein>
<keyword evidence="3" id="KW-1185">Reference proteome</keyword>
<comment type="caution">
    <text evidence="2">The sequence shown here is derived from an EMBL/GenBank/DDBJ whole genome shotgun (WGS) entry which is preliminary data.</text>
</comment>
<feature type="region of interest" description="Disordered" evidence="1">
    <location>
        <begin position="1"/>
        <end position="85"/>
    </location>
</feature>
<evidence type="ECO:0000313" key="3">
    <source>
        <dbReference type="Proteomes" id="UP000037510"/>
    </source>
</evidence>
<sequence>MGWMYTARDSPRFQHNSGKPDECSPSAQCQHPPRRCRAPSCTRCCRAPSCSRPCPHPKRPRSASSTSSCCKHSPDRDDSSETDEPAVRIRIIRHKGQYSISTKPSTENNAPFGPNPLKYFLDVDDKAPAGKLSIEAKYNDCNFDYTCSKTSFVLDFMPPGQPCLRRDEAPSTPANSKKVCIAKCAKQKTKS</sequence>
<evidence type="ECO:0000256" key="1">
    <source>
        <dbReference type="SAM" id="MobiDB-lite"/>
    </source>
</evidence>
<organism evidence="2 3">
    <name type="scientific">Operophtera brumata</name>
    <name type="common">Winter moth</name>
    <name type="synonym">Phalaena brumata</name>
    <dbReference type="NCBI Taxonomy" id="104452"/>
    <lineage>
        <taxon>Eukaryota</taxon>
        <taxon>Metazoa</taxon>
        <taxon>Ecdysozoa</taxon>
        <taxon>Arthropoda</taxon>
        <taxon>Hexapoda</taxon>
        <taxon>Insecta</taxon>
        <taxon>Pterygota</taxon>
        <taxon>Neoptera</taxon>
        <taxon>Endopterygota</taxon>
        <taxon>Lepidoptera</taxon>
        <taxon>Glossata</taxon>
        <taxon>Ditrysia</taxon>
        <taxon>Geometroidea</taxon>
        <taxon>Geometridae</taxon>
        <taxon>Larentiinae</taxon>
        <taxon>Operophtera</taxon>
    </lineage>
</organism>
<accession>A0A0L7LQN5</accession>